<dbReference type="AlphaFoldDB" id="A0A6A5ZGG6"/>
<proteinExistence type="predicted"/>
<dbReference type="InterPro" id="IPR027417">
    <property type="entry name" value="P-loop_NTPase"/>
</dbReference>
<evidence type="ECO:0000313" key="2">
    <source>
        <dbReference type="EMBL" id="KAF2117468.1"/>
    </source>
</evidence>
<dbReference type="OrthoDB" id="10042665at2759"/>
<dbReference type="GO" id="GO:0005524">
    <property type="term" value="F:ATP binding"/>
    <property type="evidence" value="ECO:0007669"/>
    <property type="project" value="InterPro"/>
</dbReference>
<dbReference type="GO" id="GO:0016887">
    <property type="term" value="F:ATP hydrolysis activity"/>
    <property type="evidence" value="ECO:0007669"/>
    <property type="project" value="InterPro"/>
</dbReference>
<dbReference type="Gene3D" id="3.40.50.300">
    <property type="entry name" value="P-loop containing nucleotide triphosphate hydrolases"/>
    <property type="match status" value="1"/>
</dbReference>
<gene>
    <name evidence="2" type="ORF">BDV96DRAFT_644883</name>
</gene>
<accession>A0A6A5ZGG6</accession>
<evidence type="ECO:0000259" key="1">
    <source>
        <dbReference type="Pfam" id="PF00004"/>
    </source>
</evidence>
<dbReference type="PANTHER" id="PTHR46411">
    <property type="entry name" value="FAMILY ATPASE, PUTATIVE-RELATED"/>
    <property type="match status" value="1"/>
</dbReference>
<name>A0A6A5ZGG6_9PLEO</name>
<dbReference type="Proteomes" id="UP000799770">
    <property type="component" value="Unassembled WGS sequence"/>
</dbReference>
<dbReference type="InterPro" id="IPR003959">
    <property type="entry name" value="ATPase_AAA_core"/>
</dbReference>
<dbReference type="Pfam" id="PF00004">
    <property type="entry name" value="AAA"/>
    <property type="match status" value="1"/>
</dbReference>
<keyword evidence="3" id="KW-1185">Reference proteome</keyword>
<organism evidence="2 3">
    <name type="scientific">Lophiotrema nucula</name>
    <dbReference type="NCBI Taxonomy" id="690887"/>
    <lineage>
        <taxon>Eukaryota</taxon>
        <taxon>Fungi</taxon>
        <taxon>Dikarya</taxon>
        <taxon>Ascomycota</taxon>
        <taxon>Pezizomycotina</taxon>
        <taxon>Dothideomycetes</taxon>
        <taxon>Pleosporomycetidae</taxon>
        <taxon>Pleosporales</taxon>
        <taxon>Lophiotremataceae</taxon>
        <taxon>Lophiotrema</taxon>
    </lineage>
</organism>
<evidence type="ECO:0000313" key="3">
    <source>
        <dbReference type="Proteomes" id="UP000799770"/>
    </source>
</evidence>
<dbReference type="PANTHER" id="PTHR46411:SF2">
    <property type="entry name" value="AAA+ ATPASE DOMAIN-CONTAINING PROTEIN"/>
    <property type="match status" value="1"/>
</dbReference>
<reference evidence="2" key="1">
    <citation type="journal article" date="2020" name="Stud. Mycol.">
        <title>101 Dothideomycetes genomes: a test case for predicting lifestyles and emergence of pathogens.</title>
        <authorList>
            <person name="Haridas S."/>
            <person name="Albert R."/>
            <person name="Binder M."/>
            <person name="Bloem J."/>
            <person name="Labutti K."/>
            <person name="Salamov A."/>
            <person name="Andreopoulos B."/>
            <person name="Baker S."/>
            <person name="Barry K."/>
            <person name="Bills G."/>
            <person name="Bluhm B."/>
            <person name="Cannon C."/>
            <person name="Castanera R."/>
            <person name="Culley D."/>
            <person name="Daum C."/>
            <person name="Ezra D."/>
            <person name="Gonzalez J."/>
            <person name="Henrissat B."/>
            <person name="Kuo A."/>
            <person name="Liang C."/>
            <person name="Lipzen A."/>
            <person name="Lutzoni F."/>
            <person name="Magnuson J."/>
            <person name="Mondo S."/>
            <person name="Nolan M."/>
            <person name="Ohm R."/>
            <person name="Pangilinan J."/>
            <person name="Park H.-J."/>
            <person name="Ramirez L."/>
            <person name="Alfaro M."/>
            <person name="Sun H."/>
            <person name="Tritt A."/>
            <person name="Yoshinaga Y."/>
            <person name="Zwiers L.-H."/>
            <person name="Turgeon B."/>
            <person name="Goodwin S."/>
            <person name="Spatafora J."/>
            <person name="Crous P."/>
            <person name="Grigoriev I."/>
        </authorList>
    </citation>
    <scope>NUCLEOTIDE SEQUENCE</scope>
    <source>
        <strain evidence="2">CBS 627.86</strain>
    </source>
</reference>
<sequence>MASLEERLAILEQGLGTRVRLDAKYQELLQSKIGDKNKTEQEEGKKTMKITLFSLDTDDPGIMLGHITLNAPQRSKTIAIAANKPLFSVNVSDVGTKAQFVEKNLDKTFDLAATWEAILLIDEADVFLESRSKGSGFNTERNALVSIFLRVLEYYQGILFLTTNQIAQFDAAVQSRIRIALKYNVLNEEQTKAIFDQFIDQLDKNKQVKDPDDIKTWVRNGIADVVDIARDFKTEFQIQFDRYLTSQKGLGQTSE</sequence>
<dbReference type="EMBL" id="ML977319">
    <property type="protein sequence ID" value="KAF2117468.1"/>
    <property type="molecule type" value="Genomic_DNA"/>
</dbReference>
<feature type="domain" description="ATPase AAA-type core" evidence="1">
    <location>
        <begin position="76"/>
        <end position="180"/>
    </location>
</feature>
<dbReference type="SUPFAM" id="SSF52540">
    <property type="entry name" value="P-loop containing nucleoside triphosphate hydrolases"/>
    <property type="match status" value="1"/>
</dbReference>
<protein>
    <recommendedName>
        <fullName evidence="1">ATPase AAA-type core domain-containing protein</fullName>
    </recommendedName>
</protein>